<dbReference type="PANTHER" id="PTHR12360:SF1">
    <property type="entry name" value="NF-X1-TYPE ZINC FINGER PROTEIN NFXL1"/>
    <property type="match status" value="1"/>
</dbReference>
<keyword evidence="3" id="KW-1133">Transmembrane helix</keyword>
<evidence type="ECO:0000256" key="1">
    <source>
        <dbReference type="ARBA" id="ARBA00022737"/>
    </source>
</evidence>
<keyword evidence="6" id="KW-1185">Reference proteome</keyword>
<feature type="transmembrane region" description="Helical" evidence="3">
    <location>
        <begin position="271"/>
        <end position="290"/>
    </location>
</feature>
<keyword evidence="3" id="KW-0472">Membrane</keyword>
<evidence type="ECO:0000256" key="2">
    <source>
        <dbReference type="SAM" id="MobiDB-lite"/>
    </source>
</evidence>
<evidence type="ECO:0000313" key="6">
    <source>
        <dbReference type="Proteomes" id="UP000677054"/>
    </source>
</evidence>
<evidence type="ECO:0000259" key="4">
    <source>
        <dbReference type="Pfam" id="PF00432"/>
    </source>
</evidence>
<dbReference type="PANTHER" id="PTHR12360">
    <property type="entry name" value="NUCLEAR TRANSCRIPTION FACTOR, X-BOX BINDING 1 NFX1"/>
    <property type="match status" value="1"/>
</dbReference>
<dbReference type="CDD" id="cd06008">
    <property type="entry name" value="NF-X1-zinc-finger"/>
    <property type="match status" value="1"/>
</dbReference>
<gene>
    <name evidence="5" type="ORF">DSTB1V02_LOCUS2220</name>
</gene>
<dbReference type="EMBL" id="LR899755">
    <property type="protein sequence ID" value="CAD7242249.1"/>
    <property type="molecule type" value="Genomic_DNA"/>
</dbReference>
<dbReference type="Pfam" id="PF00432">
    <property type="entry name" value="Prenyltrans"/>
    <property type="match status" value="1"/>
</dbReference>
<organism evidence="5">
    <name type="scientific">Darwinula stevensoni</name>
    <dbReference type="NCBI Taxonomy" id="69355"/>
    <lineage>
        <taxon>Eukaryota</taxon>
        <taxon>Metazoa</taxon>
        <taxon>Ecdysozoa</taxon>
        <taxon>Arthropoda</taxon>
        <taxon>Crustacea</taxon>
        <taxon>Oligostraca</taxon>
        <taxon>Ostracoda</taxon>
        <taxon>Podocopa</taxon>
        <taxon>Podocopida</taxon>
        <taxon>Darwinulocopina</taxon>
        <taxon>Darwinuloidea</taxon>
        <taxon>Darwinulidae</taxon>
        <taxon>Darwinula</taxon>
    </lineage>
</organism>
<dbReference type="EMBL" id="CAJPEV010000238">
    <property type="protein sequence ID" value="CAG0882814.1"/>
    <property type="molecule type" value="Genomic_DNA"/>
</dbReference>
<feature type="domain" description="Prenyltransferase alpha-alpha toroid" evidence="4">
    <location>
        <begin position="33"/>
        <end position="78"/>
    </location>
</feature>
<evidence type="ECO:0000256" key="3">
    <source>
        <dbReference type="SAM" id="Phobius"/>
    </source>
</evidence>
<dbReference type="Proteomes" id="UP000677054">
    <property type="component" value="Unassembled WGS sequence"/>
</dbReference>
<dbReference type="GO" id="GO:0000981">
    <property type="term" value="F:DNA-binding transcription factor activity, RNA polymerase II-specific"/>
    <property type="evidence" value="ECO:0007669"/>
    <property type="project" value="TreeGrafter"/>
</dbReference>
<reference evidence="5" key="1">
    <citation type="submission" date="2020-11" db="EMBL/GenBank/DDBJ databases">
        <authorList>
            <person name="Tran Van P."/>
        </authorList>
    </citation>
    <scope>NUCLEOTIDE SEQUENCE</scope>
</reference>
<keyword evidence="1" id="KW-0677">Repeat</keyword>
<dbReference type="GO" id="GO:0003824">
    <property type="term" value="F:catalytic activity"/>
    <property type="evidence" value="ECO:0007669"/>
    <property type="project" value="InterPro"/>
</dbReference>
<dbReference type="Gene3D" id="1.50.10.20">
    <property type="match status" value="1"/>
</dbReference>
<name>A0A7R8X1I4_9CRUS</name>
<dbReference type="OrthoDB" id="24893at2759"/>
<feature type="region of interest" description="Disordered" evidence="2">
    <location>
        <begin position="238"/>
        <end position="259"/>
    </location>
</feature>
<dbReference type="GO" id="GO:0005634">
    <property type="term" value="C:nucleus"/>
    <property type="evidence" value="ECO:0007669"/>
    <property type="project" value="TreeGrafter"/>
</dbReference>
<dbReference type="InterPro" id="IPR001330">
    <property type="entry name" value="Prenyltrans"/>
</dbReference>
<evidence type="ECO:0000313" key="5">
    <source>
        <dbReference type="EMBL" id="CAD7242249.1"/>
    </source>
</evidence>
<proteinExistence type="predicted"/>
<dbReference type="AlphaFoldDB" id="A0A7R8X1I4"/>
<protein>
    <recommendedName>
        <fullName evidence="4">Prenyltransferase alpha-alpha toroid domain-containing protein</fullName>
    </recommendedName>
</protein>
<dbReference type="GO" id="GO:0000977">
    <property type="term" value="F:RNA polymerase II transcription regulatory region sequence-specific DNA binding"/>
    <property type="evidence" value="ECO:0007669"/>
    <property type="project" value="TreeGrafter"/>
</dbReference>
<sequence length="291" mass="33073">MISPASIALPYSKELAGFSAPMEGVDIFYHFIGFFASQAELDSGMRFLYCAACVCYILDDWSTVNIHTMAQYIHSSTTQVKIICLGEHEENRVACSDAREYSCGKICNRLLACTRHVCHLECHVVEGAPNSDQAGKNCESCERDCELPRPEGCQHPCKKGKCHPGECPPCRQPMRILCHCGLTQLYVRCCEWNNSADADRNAQKSCKNQCPKQELELKQEKEREETEQRERKEAELIQRKLEGARKKRKPKKSVSDDDSLQKDRWWKDTKIILSGAFLAAAFAIGLYFYIQ</sequence>
<accession>A0A7R8X1I4</accession>
<dbReference type="InterPro" id="IPR034078">
    <property type="entry name" value="NFX1_fam"/>
</dbReference>
<keyword evidence="3" id="KW-0812">Transmembrane</keyword>